<dbReference type="PANTHER" id="PTHR43792:SF1">
    <property type="entry name" value="N-ACETYLTRANSFERASE DOMAIN-CONTAINING PROTEIN"/>
    <property type="match status" value="1"/>
</dbReference>
<protein>
    <submittedName>
        <fullName evidence="2">N-acetyltransferase</fullName>
    </submittedName>
</protein>
<reference evidence="2 3" key="1">
    <citation type="submission" date="2019-07" db="EMBL/GenBank/DDBJ databases">
        <title>Whole genome shotgun sequence of Cellulomonas terrae NBRC 100819.</title>
        <authorList>
            <person name="Hosoyama A."/>
            <person name="Uohara A."/>
            <person name="Ohji S."/>
            <person name="Ichikawa N."/>
        </authorList>
    </citation>
    <scope>NUCLEOTIDE SEQUENCE [LARGE SCALE GENOMIC DNA]</scope>
    <source>
        <strain evidence="2 3">NBRC 100819</strain>
    </source>
</reference>
<comment type="caution">
    <text evidence="2">The sequence shown here is derived from an EMBL/GenBank/DDBJ whole genome shotgun (WGS) entry which is preliminary data.</text>
</comment>
<dbReference type="InterPro" id="IPR051531">
    <property type="entry name" value="N-acetyltransferase"/>
</dbReference>
<dbReference type="AlphaFoldDB" id="A0A511JJW6"/>
<dbReference type="InterPro" id="IPR000182">
    <property type="entry name" value="GNAT_dom"/>
</dbReference>
<feature type="domain" description="N-acetyltransferase" evidence="1">
    <location>
        <begin position="16"/>
        <end position="166"/>
    </location>
</feature>
<dbReference type="EMBL" id="BJWH01000007">
    <property type="protein sequence ID" value="GEL98292.1"/>
    <property type="molecule type" value="Genomic_DNA"/>
</dbReference>
<name>A0A511JJW6_9CELL</name>
<keyword evidence="2" id="KW-0808">Transferase</keyword>
<evidence type="ECO:0000259" key="1">
    <source>
        <dbReference type="PROSITE" id="PS51186"/>
    </source>
</evidence>
<dbReference type="RefSeq" id="WP_146845816.1">
    <property type="nucleotide sequence ID" value="NZ_BJWH01000007.1"/>
</dbReference>
<dbReference type="Proteomes" id="UP000321049">
    <property type="component" value="Unassembled WGS sequence"/>
</dbReference>
<dbReference type="GO" id="GO:0016747">
    <property type="term" value="F:acyltransferase activity, transferring groups other than amino-acyl groups"/>
    <property type="evidence" value="ECO:0007669"/>
    <property type="project" value="InterPro"/>
</dbReference>
<dbReference type="PROSITE" id="PS51186">
    <property type="entry name" value="GNAT"/>
    <property type="match status" value="1"/>
</dbReference>
<dbReference type="Gene3D" id="3.40.630.30">
    <property type="match status" value="1"/>
</dbReference>
<proteinExistence type="predicted"/>
<evidence type="ECO:0000313" key="3">
    <source>
        <dbReference type="Proteomes" id="UP000321049"/>
    </source>
</evidence>
<dbReference type="PANTHER" id="PTHR43792">
    <property type="entry name" value="GNAT FAMILY, PUTATIVE (AFU_ORTHOLOGUE AFUA_3G00765)-RELATED-RELATED"/>
    <property type="match status" value="1"/>
</dbReference>
<dbReference type="Pfam" id="PF13302">
    <property type="entry name" value="Acetyltransf_3"/>
    <property type="match status" value="1"/>
</dbReference>
<dbReference type="SUPFAM" id="SSF55729">
    <property type="entry name" value="Acyl-CoA N-acyltransferases (Nat)"/>
    <property type="match status" value="1"/>
</dbReference>
<dbReference type="OrthoDB" id="4142102at2"/>
<evidence type="ECO:0000313" key="2">
    <source>
        <dbReference type="EMBL" id="GEL98292.1"/>
    </source>
</evidence>
<dbReference type="InterPro" id="IPR016181">
    <property type="entry name" value="Acyl_CoA_acyltransferase"/>
</dbReference>
<accession>A0A511JJW6</accession>
<sequence>MTGFAPLPLRLETERLVLTPEVESDAPWFAELLTARGTGTFTVDDARERIAAMAVVVETTGIGARVLRRREDDQALGYCAIIVGRGTLDEPEIAYELLPSAHGHGYATEAARAVLDAAFATGRTRIWSTVRPWNAPSLRVLDKLGFRRDHVTVDDAGEIVWLAASR</sequence>
<gene>
    <name evidence="2" type="ORF">CTE05_18390</name>
</gene>
<organism evidence="2 3">
    <name type="scientific">Cellulomonas terrae</name>
    <dbReference type="NCBI Taxonomy" id="311234"/>
    <lineage>
        <taxon>Bacteria</taxon>
        <taxon>Bacillati</taxon>
        <taxon>Actinomycetota</taxon>
        <taxon>Actinomycetes</taxon>
        <taxon>Micrococcales</taxon>
        <taxon>Cellulomonadaceae</taxon>
        <taxon>Cellulomonas</taxon>
    </lineage>
</organism>
<keyword evidence="3" id="KW-1185">Reference proteome</keyword>